<dbReference type="InterPro" id="IPR008920">
    <property type="entry name" value="TF_FadR/GntR_C"/>
</dbReference>
<dbReference type="Pfam" id="PF00392">
    <property type="entry name" value="GntR"/>
    <property type="match status" value="1"/>
</dbReference>
<dbReference type="InterPro" id="IPR000524">
    <property type="entry name" value="Tscrpt_reg_HTH_GntR"/>
</dbReference>
<reference evidence="5" key="1">
    <citation type="submission" date="2020-09" db="EMBL/GenBank/DDBJ databases">
        <title>A novel bacterium of genus Paenibacillus, isolated from South China Sea.</title>
        <authorList>
            <person name="Huang H."/>
            <person name="Mo K."/>
            <person name="Hu Y."/>
        </authorList>
    </citation>
    <scope>NUCLEOTIDE SEQUENCE</scope>
    <source>
        <strain evidence="5">IB182493</strain>
    </source>
</reference>
<keyword evidence="1" id="KW-0805">Transcription regulation</keyword>
<dbReference type="EMBL" id="JACXIY010000001">
    <property type="protein sequence ID" value="MBD2867045.1"/>
    <property type="molecule type" value="Genomic_DNA"/>
</dbReference>
<feature type="domain" description="HTH gntR-type" evidence="4">
    <location>
        <begin position="6"/>
        <end position="74"/>
    </location>
</feature>
<accession>A0A927CGC5</accession>
<keyword evidence="6" id="KW-1185">Reference proteome</keyword>
<dbReference type="Gene3D" id="1.20.120.530">
    <property type="entry name" value="GntR ligand-binding domain-like"/>
    <property type="match status" value="1"/>
</dbReference>
<dbReference type="InterPro" id="IPR011711">
    <property type="entry name" value="GntR_C"/>
</dbReference>
<dbReference type="PROSITE" id="PS50949">
    <property type="entry name" value="HTH_GNTR"/>
    <property type="match status" value="1"/>
</dbReference>
<evidence type="ECO:0000313" key="6">
    <source>
        <dbReference type="Proteomes" id="UP000632125"/>
    </source>
</evidence>
<dbReference type="PANTHER" id="PTHR43537">
    <property type="entry name" value="TRANSCRIPTIONAL REGULATOR, GNTR FAMILY"/>
    <property type="match status" value="1"/>
</dbReference>
<dbReference type="RefSeq" id="WP_190857293.1">
    <property type="nucleotide sequence ID" value="NZ_JACXIY010000001.1"/>
</dbReference>
<sequence length="235" mass="26235">MKITTPKGHELVADQILLKIKDGAWQPGERIPSVVELAEAFGVGRSTVREAVSALKAMGWLDVRHGGGTFVKPVLPAEGHRDERLLLQGADSLVELLEVRMALEVRAASLAAERRSPEDLQRLTEWLAAMEIGLGRNDTSEGERADVAFHMAIAAASGNSLLFQLMESLSGRFNESIRQSRELWFYREKATAARLLHEHRMIFEAIEKQDKKLAESRIADHLSKVEQVLRDALQH</sequence>
<protein>
    <submittedName>
        <fullName evidence="5">FadR family transcriptional regulator</fullName>
    </submittedName>
</protein>
<proteinExistence type="predicted"/>
<dbReference type="Gene3D" id="1.10.10.10">
    <property type="entry name" value="Winged helix-like DNA-binding domain superfamily/Winged helix DNA-binding domain"/>
    <property type="match status" value="1"/>
</dbReference>
<evidence type="ECO:0000256" key="2">
    <source>
        <dbReference type="ARBA" id="ARBA00023125"/>
    </source>
</evidence>
<organism evidence="5 6">
    <name type="scientific">Paenibacillus arenilitoris</name>
    <dbReference type="NCBI Taxonomy" id="2772299"/>
    <lineage>
        <taxon>Bacteria</taxon>
        <taxon>Bacillati</taxon>
        <taxon>Bacillota</taxon>
        <taxon>Bacilli</taxon>
        <taxon>Bacillales</taxon>
        <taxon>Paenibacillaceae</taxon>
        <taxon>Paenibacillus</taxon>
    </lineage>
</organism>
<keyword evidence="3" id="KW-0804">Transcription</keyword>
<evidence type="ECO:0000259" key="4">
    <source>
        <dbReference type="PROSITE" id="PS50949"/>
    </source>
</evidence>
<dbReference type="InterPro" id="IPR036390">
    <property type="entry name" value="WH_DNA-bd_sf"/>
</dbReference>
<keyword evidence="2" id="KW-0238">DNA-binding</keyword>
<comment type="caution">
    <text evidence="5">The sequence shown here is derived from an EMBL/GenBank/DDBJ whole genome shotgun (WGS) entry which is preliminary data.</text>
</comment>
<dbReference type="GO" id="GO:0003677">
    <property type="term" value="F:DNA binding"/>
    <property type="evidence" value="ECO:0007669"/>
    <property type="project" value="UniProtKB-KW"/>
</dbReference>
<dbReference type="Proteomes" id="UP000632125">
    <property type="component" value="Unassembled WGS sequence"/>
</dbReference>
<dbReference type="CDD" id="cd07377">
    <property type="entry name" value="WHTH_GntR"/>
    <property type="match status" value="1"/>
</dbReference>
<dbReference type="SUPFAM" id="SSF48008">
    <property type="entry name" value="GntR ligand-binding domain-like"/>
    <property type="match status" value="1"/>
</dbReference>
<dbReference type="AlphaFoldDB" id="A0A927CGC5"/>
<dbReference type="SUPFAM" id="SSF46785">
    <property type="entry name" value="Winged helix' DNA-binding domain"/>
    <property type="match status" value="1"/>
</dbReference>
<dbReference type="InterPro" id="IPR036388">
    <property type="entry name" value="WH-like_DNA-bd_sf"/>
</dbReference>
<name>A0A927CGC5_9BACL</name>
<evidence type="ECO:0000313" key="5">
    <source>
        <dbReference type="EMBL" id="MBD2867045.1"/>
    </source>
</evidence>
<dbReference type="SMART" id="SM00345">
    <property type="entry name" value="HTH_GNTR"/>
    <property type="match status" value="1"/>
</dbReference>
<evidence type="ECO:0000256" key="1">
    <source>
        <dbReference type="ARBA" id="ARBA00023015"/>
    </source>
</evidence>
<dbReference type="SMART" id="SM00895">
    <property type="entry name" value="FCD"/>
    <property type="match status" value="1"/>
</dbReference>
<dbReference type="Pfam" id="PF07729">
    <property type="entry name" value="FCD"/>
    <property type="match status" value="1"/>
</dbReference>
<dbReference type="PANTHER" id="PTHR43537:SF5">
    <property type="entry name" value="UXU OPERON TRANSCRIPTIONAL REGULATOR"/>
    <property type="match status" value="1"/>
</dbReference>
<dbReference type="GO" id="GO:0003700">
    <property type="term" value="F:DNA-binding transcription factor activity"/>
    <property type="evidence" value="ECO:0007669"/>
    <property type="project" value="InterPro"/>
</dbReference>
<dbReference type="PRINTS" id="PR00035">
    <property type="entry name" value="HTHGNTR"/>
</dbReference>
<gene>
    <name evidence="5" type="ORF">IDH41_00535</name>
</gene>
<evidence type="ECO:0000256" key="3">
    <source>
        <dbReference type="ARBA" id="ARBA00023163"/>
    </source>
</evidence>